<evidence type="ECO:0000256" key="5">
    <source>
        <dbReference type="SAM" id="Phobius"/>
    </source>
</evidence>
<keyword evidence="2 5" id="KW-0812">Transmembrane</keyword>
<evidence type="ECO:0000256" key="4">
    <source>
        <dbReference type="ARBA" id="ARBA00023136"/>
    </source>
</evidence>
<dbReference type="GO" id="GO:0016020">
    <property type="term" value="C:membrane"/>
    <property type="evidence" value="ECO:0007669"/>
    <property type="project" value="UniProtKB-SubCell"/>
</dbReference>
<name>A0A543C059_9ACTN</name>
<gene>
    <name evidence="6" type="ORF">FB559_7766</name>
</gene>
<proteinExistence type="predicted"/>
<keyword evidence="4 5" id="KW-0472">Membrane</keyword>
<dbReference type="RefSeq" id="WP_141962495.1">
    <property type="nucleotide sequence ID" value="NZ_VFOZ01000002.1"/>
</dbReference>
<feature type="transmembrane region" description="Helical" evidence="5">
    <location>
        <begin position="68"/>
        <end position="91"/>
    </location>
</feature>
<dbReference type="Proteomes" id="UP000316096">
    <property type="component" value="Unassembled WGS sequence"/>
</dbReference>
<organism evidence="6 7">
    <name type="scientific">Actinoallomurus bryophytorum</name>
    <dbReference type="NCBI Taxonomy" id="1490222"/>
    <lineage>
        <taxon>Bacteria</taxon>
        <taxon>Bacillati</taxon>
        <taxon>Actinomycetota</taxon>
        <taxon>Actinomycetes</taxon>
        <taxon>Streptosporangiales</taxon>
        <taxon>Thermomonosporaceae</taxon>
        <taxon>Actinoallomurus</taxon>
    </lineage>
</organism>
<comment type="subcellular location">
    <subcellularLocation>
        <location evidence="1">Membrane</location>
        <topology evidence="1">Multi-pass membrane protein</topology>
    </subcellularLocation>
</comment>
<dbReference type="InterPro" id="IPR032808">
    <property type="entry name" value="DoxX"/>
</dbReference>
<evidence type="ECO:0000256" key="3">
    <source>
        <dbReference type="ARBA" id="ARBA00022989"/>
    </source>
</evidence>
<keyword evidence="3 5" id="KW-1133">Transmembrane helix</keyword>
<evidence type="ECO:0000313" key="7">
    <source>
        <dbReference type="Proteomes" id="UP000316096"/>
    </source>
</evidence>
<dbReference type="AlphaFoldDB" id="A0A543C059"/>
<evidence type="ECO:0000256" key="2">
    <source>
        <dbReference type="ARBA" id="ARBA00022692"/>
    </source>
</evidence>
<evidence type="ECO:0000256" key="1">
    <source>
        <dbReference type="ARBA" id="ARBA00004141"/>
    </source>
</evidence>
<feature type="transmembrane region" description="Helical" evidence="5">
    <location>
        <begin position="97"/>
        <end position="116"/>
    </location>
</feature>
<keyword evidence="7" id="KW-1185">Reference proteome</keyword>
<dbReference type="OrthoDB" id="3790625at2"/>
<dbReference type="Pfam" id="PF13564">
    <property type="entry name" value="DoxX_2"/>
    <property type="match status" value="1"/>
</dbReference>
<protein>
    <submittedName>
        <fullName evidence="6">DoxX-like protein</fullName>
    </submittedName>
</protein>
<sequence length="139" mass="14055">MKIAVWIASSLLAFTFLVIGGSKLLTPAGELQQMAEGVPVALLKLAGAAEVLGAIGLVMPAATRIMPVLTPIAAIGLVVTMIGATITNIAIGEPATAVPTVLLGIFAALVAFARFGPCAIEPGRTSHGPDRLTSRAARS</sequence>
<reference evidence="6 7" key="1">
    <citation type="submission" date="2019-06" db="EMBL/GenBank/DDBJ databases">
        <title>Sequencing the genomes of 1000 actinobacteria strains.</title>
        <authorList>
            <person name="Klenk H.-P."/>
        </authorList>
    </citation>
    <scope>NUCLEOTIDE SEQUENCE [LARGE SCALE GENOMIC DNA]</scope>
    <source>
        <strain evidence="6 7">DSM 102200</strain>
    </source>
</reference>
<dbReference type="EMBL" id="VFOZ01000002">
    <property type="protein sequence ID" value="TQL90462.1"/>
    <property type="molecule type" value="Genomic_DNA"/>
</dbReference>
<evidence type="ECO:0000313" key="6">
    <source>
        <dbReference type="EMBL" id="TQL90462.1"/>
    </source>
</evidence>
<accession>A0A543C059</accession>
<feature type="transmembrane region" description="Helical" evidence="5">
    <location>
        <begin position="40"/>
        <end position="61"/>
    </location>
</feature>
<comment type="caution">
    <text evidence="6">The sequence shown here is derived from an EMBL/GenBank/DDBJ whole genome shotgun (WGS) entry which is preliminary data.</text>
</comment>